<evidence type="ECO:0000256" key="1">
    <source>
        <dbReference type="SAM" id="MobiDB-lite"/>
    </source>
</evidence>
<proteinExistence type="predicted"/>
<feature type="compositionally biased region" description="Polar residues" evidence="1">
    <location>
        <begin position="247"/>
        <end position="256"/>
    </location>
</feature>
<dbReference type="InterPro" id="IPR001031">
    <property type="entry name" value="Thioesterase"/>
</dbReference>
<dbReference type="InterPro" id="IPR029058">
    <property type="entry name" value="AB_hydrolase_fold"/>
</dbReference>
<dbReference type="Pfam" id="PF00975">
    <property type="entry name" value="Thioesterase"/>
    <property type="match status" value="1"/>
</dbReference>
<sequence length="256" mass="27360">MSGGTIPAQELLVPVGSGQGPLHSVLLHPAGGGLSPYLGVASMLGRLGPVHGIRASGLMKGEQPDDSVEVMAAKYRALLDSLERPPDLLFGWSLGGVLAFELAARALDANRPRVVMLDSPAVPTSSAEELKLQCERMVESAGPLLGGIDRTLVAETTGAHLRALLTHRPRSEYDGSVLLITCDDEDNTEHVRRWKSLSPSLRERAVPGNHFEALTEPYLSVVLEHLGEFLTDTRSSDDAPGTPSCPRATQQPTEYS</sequence>
<dbReference type="SUPFAM" id="SSF53474">
    <property type="entry name" value="alpha/beta-Hydrolases"/>
    <property type="match status" value="1"/>
</dbReference>
<name>A0ABR9HG79_9ACTN</name>
<protein>
    <submittedName>
        <fullName evidence="3">Thioesterase domain-containing protein</fullName>
    </submittedName>
</protein>
<dbReference type="Proteomes" id="UP000598217">
    <property type="component" value="Unassembled WGS sequence"/>
</dbReference>
<dbReference type="InterPro" id="IPR020802">
    <property type="entry name" value="TesA-like"/>
</dbReference>
<feature type="region of interest" description="Disordered" evidence="1">
    <location>
        <begin position="232"/>
        <end position="256"/>
    </location>
</feature>
<dbReference type="RefSeq" id="WP_191270982.1">
    <property type="nucleotide sequence ID" value="NZ_BMXJ01000004.1"/>
</dbReference>
<comment type="caution">
    <text evidence="3">The sequence shown here is derived from an EMBL/GenBank/DDBJ whole genome shotgun (WGS) entry which is preliminary data.</text>
</comment>
<organism evidence="3 4">
    <name type="scientific">Nocardiopsis terrae</name>
    <dbReference type="NCBI Taxonomy" id="372655"/>
    <lineage>
        <taxon>Bacteria</taxon>
        <taxon>Bacillati</taxon>
        <taxon>Actinomycetota</taxon>
        <taxon>Actinomycetes</taxon>
        <taxon>Streptosporangiales</taxon>
        <taxon>Nocardiopsidaceae</taxon>
        <taxon>Nocardiopsis</taxon>
    </lineage>
</organism>
<dbReference type="SMART" id="SM00824">
    <property type="entry name" value="PKS_TE"/>
    <property type="match status" value="1"/>
</dbReference>
<gene>
    <name evidence="3" type="ORF">H4W79_002014</name>
</gene>
<feature type="domain" description="Thioesterase TesA-like" evidence="2">
    <location>
        <begin position="38"/>
        <end position="226"/>
    </location>
</feature>
<reference evidence="3 4" key="1">
    <citation type="submission" date="2020-10" db="EMBL/GenBank/DDBJ databases">
        <title>Sequencing the genomes of 1000 actinobacteria strains.</title>
        <authorList>
            <person name="Klenk H.-P."/>
        </authorList>
    </citation>
    <scope>NUCLEOTIDE SEQUENCE [LARGE SCALE GENOMIC DNA]</scope>
    <source>
        <strain evidence="3 4">DSM 45157</strain>
    </source>
</reference>
<dbReference type="Gene3D" id="3.40.50.1820">
    <property type="entry name" value="alpha/beta hydrolase"/>
    <property type="match status" value="1"/>
</dbReference>
<accession>A0ABR9HG79</accession>
<evidence type="ECO:0000259" key="2">
    <source>
        <dbReference type="SMART" id="SM00824"/>
    </source>
</evidence>
<evidence type="ECO:0000313" key="3">
    <source>
        <dbReference type="EMBL" id="MBE1457800.1"/>
    </source>
</evidence>
<evidence type="ECO:0000313" key="4">
    <source>
        <dbReference type="Proteomes" id="UP000598217"/>
    </source>
</evidence>
<keyword evidence="4" id="KW-1185">Reference proteome</keyword>
<dbReference type="EMBL" id="JADBDY010000001">
    <property type="protein sequence ID" value="MBE1457800.1"/>
    <property type="molecule type" value="Genomic_DNA"/>
</dbReference>